<accession>A0A7J8XGC3</accession>
<feature type="non-terminal residue" evidence="1">
    <location>
        <position position="210"/>
    </location>
</feature>
<proteinExistence type="predicted"/>
<protein>
    <submittedName>
        <fullName evidence="1">Uncharacterized protein</fullName>
    </submittedName>
</protein>
<reference evidence="1 2" key="1">
    <citation type="journal article" date="2019" name="Genome Biol. Evol.">
        <title>Insights into the evolution of the New World diploid cottons (Gossypium, subgenus Houzingenia) based on genome sequencing.</title>
        <authorList>
            <person name="Grover C.E."/>
            <person name="Arick M.A. 2nd"/>
            <person name="Thrash A."/>
            <person name="Conover J.L."/>
            <person name="Sanders W.S."/>
            <person name="Peterson D.G."/>
            <person name="Frelichowski J.E."/>
            <person name="Scheffler J.A."/>
            <person name="Scheffler B.E."/>
            <person name="Wendel J.F."/>
        </authorList>
    </citation>
    <scope>NUCLEOTIDE SEQUENCE [LARGE SCALE GENOMIC DNA]</scope>
    <source>
        <strain evidence="1">185</strain>
        <tissue evidence="1">Leaf</tissue>
    </source>
</reference>
<organism evidence="1 2">
    <name type="scientific">Gossypium aridum</name>
    <name type="common">American cotton</name>
    <name type="synonym">Erioxylum aridum</name>
    <dbReference type="NCBI Taxonomy" id="34290"/>
    <lineage>
        <taxon>Eukaryota</taxon>
        <taxon>Viridiplantae</taxon>
        <taxon>Streptophyta</taxon>
        <taxon>Embryophyta</taxon>
        <taxon>Tracheophyta</taxon>
        <taxon>Spermatophyta</taxon>
        <taxon>Magnoliopsida</taxon>
        <taxon>eudicotyledons</taxon>
        <taxon>Gunneridae</taxon>
        <taxon>Pentapetalae</taxon>
        <taxon>rosids</taxon>
        <taxon>malvids</taxon>
        <taxon>Malvales</taxon>
        <taxon>Malvaceae</taxon>
        <taxon>Malvoideae</taxon>
        <taxon>Gossypium</taxon>
    </lineage>
</organism>
<comment type="caution">
    <text evidence="1">The sequence shown here is derived from an EMBL/GenBank/DDBJ whole genome shotgun (WGS) entry which is preliminary data.</text>
</comment>
<keyword evidence="2" id="KW-1185">Reference proteome</keyword>
<dbReference type="AlphaFoldDB" id="A0A7J8XGC3"/>
<name>A0A7J8XGC3_GOSAI</name>
<sequence>YVLTFYPFALRYVISLFTYDAVSYLCRPSVFIGHLVHFAIYDACHFQIVYSTDTRPSFVILQADIGINAKGYQLNHRLLVKAFPDMVSLRRRKLLGLCSGRSSFLTPLPRAFDNGNIPENSSHNAKSVSAHPLPSDFINHVHGKSIAKVDFASPNVSGSGSSKEHHSQPFPGLGHYRFLQMAPLRWNGLAPLTNGTSVKGENGPSPTSQS</sequence>
<evidence type="ECO:0000313" key="2">
    <source>
        <dbReference type="Proteomes" id="UP000593577"/>
    </source>
</evidence>
<dbReference type="EMBL" id="JABFAA010000007">
    <property type="protein sequence ID" value="MBA0686345.1"/>
    <property type="molecule type" value="Genomic_DNA"/>
</dbReference>
<gene>
    <name evidence="1" type="ORF">Goari_013953</name>
</gene>
<dbReference type="Proteomes" id="UP000593577">
    <property type="component" value="Unassembled WGS sequence"/>
</dbReference>
<evidence type="ECO:0000313" key="1">
    <source>
        <dbReference type="EMBL" id="MBA0686345.1"/>
    </source>
</evidence>